<dbReference type="PANTHER" id="PTHR15107">
    <property type="entry name" value="RETINOBLASTOMA BINDING PROTEIN 8"/>
    <property type="match status" value="1"/>
</dbReference>
<dbReference type="InterPro" id="IPR013882">
    <property type="entry name" value="Ctp1_C"/>
</dbReference>
<comment type="caution">
    <text evidence="7">The sequence shown here is derived from an EMBL/GenBank/DDBJ whole genome shotgun (WGS) entry which is preliminary data.</text>
</comment>
<reference evidence="7" key="1">
    <citation type="journal article" date="2023" name="Plant J.">
        <title>Genome sequences and population genomics provide insights into the demographic history, inbreeding, and mutation load of two 'living fossil' tree species of Dipteronia.</title>
        <authorList>
            <person name="Feng Y."/>
            <person name="Comes H.P."/>
            <person name="Chen J."/>
            <person name="Zhu S."/>
            <person name="Lu R."/>
            <person name="Zhang X."/>
            <person name="Li P."/>
            <person name="Qiu J."/>
            <person name="Olsen K.M."/>
            <person name="Qiu Y."/>
        </authorList>
    </citation>
    <scope>NUCLEOTIDE SEQUENCE</scope>
    <source>
        <strain evidence="7">KIB01</strain>
    </source>
</reference>
<dbReference type="GO" id="GO:0003684">
    <property type="term" value="F:damaged DNA binding"/>
    <property type="evidence" value="ECO:0007669"/>
    <property type="project" value="TreeGrafter"/>
</dbReference>
<keyword evidence="8" id="KW-1185">Reference proteome</keyword>
<evidence type="ECO:0000256" key="4">
    <source>
        <dbReference type="SAM" id="Coils"/>
    </source>
</evidence>
<feature type="coiled-coil region" evidence="4">
    <location>
        <begin position="82"/>
        <end position="148"/>
    </location>
</feature>
<evidence type="ECO:0000256" key="5">
    <source>
        <dbReference type="SAM" id="MobiDB-lite"/>
    </source>
</evidence>
<comment type="subcellular location">
    <subcellularLocation>
        <location evidence="1">Nucleus</location>
    </subcellularLocation>
</comment>
<evidence type="ECO:0000313" key="7">
    <source>
        <dbReference type="EMBL" id="KAK2637077.1"/>
    </source>
</evidence>
<sequence length="651" mass="74546">MEGNLQYSPKLGCRVDDFDTKYISGLSTILFATNQEAKDRISHIEYIFCSQIYPNFQSKSKSLQKIYSAAKKDAEDVWKENENVLSLKIEQLQLEKQQALEENRSLMLEKVEPVRVQDGKTSPLLAILESQQLKINDLEQELMLKSKEVDEGVELQNKLLHLVQSKASLLGDKDKQRKEHEEKTTKLVAELNSWKKKVDELLLELREKNGEKARKNELSENLLQKTEKLISDISNSRQLLTDQIHDMNLLTAKLEGLEEIVGRLQEELRKKTEEVVEGRKLREQYLQKVDLNSFNMLKSKPQLEECENQEKLLLGKVEVSEENIIKLQMDLRVFSDEAAGGRDINKTLLQQLELKASEITAEKKKRRDLIDAYKKLKSQYNFLRMKFGPTMENMLLQNKLEDESNLLRHQQKPITSPDLEDKNPSNSTVDCDSKKVKQEASFSEDLDDEKGVKSDQNTCHHFPTSKFFVAPKCPSSGKSAPAVGSKRPASSWRDTRSRQSPGGADPHDDFLDTPLENIRGNLNKVTKKEVLPVAVPKDVNVDCSDDETQDMNVDPGPQKQQMPGPMVGKRGFKYVEPVRKKAERENLKGIECKQCKKFYDAVLPNNGGQDGDGKKQNFRCEHHEGVSRHRYKYIPPLTPEGFWNIGFESEM</sequence>
<feature type="domain" description="DNA endonuclease activator Ctp1 C-terminal" evidence="6">
    <location>
        <begin position="619"/>
        <end position="647"/>
    </location>
</feature>
<feature type="coiled-coil region" evidence="4">
    <location>
        <begin position="177"/>
        <end position="218"/>
    </location>
</feature>
<feature type="compositionally biased region" description="Low complexity" evidence="5">
    <location>
        <begin position="555"/>
        <end position="566"/>
    </location>
</feature>
<keyword evidence="3" id="KW-0539">Nucleus</keyword>
<accession>A0AAD9TJS7</accession>
<evidence type="ECO:0000256" key="2">
    <source>
        <dbReference type="ARBA" id="ARBA00022763"/>
    </source>
</evidence>
<feature type="coiled-coil region" evidence="4">
    <location>
        <begin position="247"/>
        <end position="274"/>
    </location>
</feature>
<dbReference type="Pfam" id="PF08573">
    <property type="entry name" value="SAE2"/>
    <property type="match status" value="1"/>
</dbReference>
<evidence type="ECO:0000256" key="1">
    <source>
        <dbReference type="ARBA" id="ARBA00004123"/>
    </source>
</evidence>
<evidence type="ECO:0000256" key="3">
    <source>
        <dbReference type="ARBA" id="ARBA00023242"/>
    </source>
</evidence>
<gene>
    <name evidence="7" type="ORF">Ddye_031869</name>
</gene>
<dbReference type="InterPro" id="IPR033316">
    <property type="entry name" value="RBBP8-like"/>
</dbReference>
<feature type="region of interest" description="Disordered" evidence="5">
    <location>
        <begin position="470"/>
        <end position="510"/>
    </location>
</feature>
<feature type="region of interest" description="Disordered" evidence="5">
    <location>
        <begin position="547"/>
        <end position="569"/>
    </location>
</feature>
<dbReference type="GO" id="GO:0010792">
    <property type="term" value="P:DNA double-strand break processing involved in repair via single-strand annealing"/>
    <property type="evidence" value="ECO:0007669"/>
    <property type="project" value="TreeGrafter"/>
</dbReference>
<name>A0AAD9TJS7_9ROSI</name>
<dbReference type="AlphaFoldDB" id="A0AAD9TJS7"/>
<dbReference type="GO" id="GO:0005634">
    <property type="term" value="C:nucleus"/>
    <property type="evidence" value="ECO:0007669"/>
    <property type="project" value="UniProtKB-SubCell"/>
</dbReference>
<dbReference type="Proteomes" id="UP001280121">
    <property type="component" value="Unassembled WGS sequence"/>
</dbReference>
<dbReference type="PANTHER" id="PTHR15107:SF0">
    <property type="entry name" value="DNA ENDONUCLEASE ACTIVATOR CTP1 C-TERMINAL DOMAIN-CONTAINING PROTEIN"/>
    <property type="match status" value="1"/>
</dbReference>
<feature type="coiled-coil region" evidence="4">
    <location>
        <begin position="349"/>
        <end position="379"/>
    </location>
</feature>
<evidence type="ECO:0000313" key="8">
    <source>
        <dbReference type="Proteomes" id="UP001280121"/>
    </source>
</evidence>
<keyword evidence="4" id="KW-0175">Coiled coil</keyword>
<dbReference type="EMBL" id="JANJYI010000009">
    <property type="protein sequence ID" value="KAK2637077.1"/>
    <property type="molecule type" value="Genomic_DNA"/>
</dbReference>
<evidence type="ECO:0000259" key="6">
    <source>
        <dbReference type="Pfam" id="PF08573"/>
    </source>
</evidence>
<feature type="region of interest" description="Disordered" evidence="5">
    <location>
        <begin position="413"/>
        <end position="457"/>
    </location>
</feature>
<protein>
    <recommendedName>
        <fullName evidence="6">DNA endonuclease activator Ctp1 C-terminal domain-containing protein</fullName>
    </recommendedName>
</protein>
<organism evidence="7 8">
    <name type="scientific">Dipteronia dyeriana</name>
    <dbReference type="NCBI Taxonomy" id="168575"/>
    <lineage>
        <taxon>Eukaryota</taxon>
        <taxon>Viridiplantae</taxon>
        <taxon>Streptophyta</taxon>
        <taxon>Embryophyta</taxon>
        <taxon>Tracheophyta</taxon>
        <taxon>Spermatophyta</taxon>
        <taxon>Magnoliopsida</taxon>
        <taxon>eudicotyledons</taxon>
        <taxon>Gunneridae</taxon>
        <taxon>Pentapetalae</taxon>
        <taxon>rosids</taxon>
        <taxon>malvids</taxon>
        <taxon>Sapindales</taxon>
        <taxon>Sapindaceae</taxon>
        <taxon>Hippocastanoideae</taxon>
        <taxon>Acereae</taxon>
        <taxon>Dipteronia</taxon>
    </lineage>
</organism>
<proteinExistence type="predicted"/>
<keyword evidence="2" id="KW-0227">DNA damage</keyword>